<gene>
    <name evidence="7 11" type="primary">panB</name>
    <name evidence="11" type="ORF">MPNT_220033</name>
</gene>
<reference evidence="11" key="1">
    <citation type="submission" date="2021-02" db="EMBL/GenBank/DDBJ databases">
        <authorList>
            <person name="Cremers G."/>
            <person name="Picone N."/>
        </authorList>
    </citation>
    <scope>NUCLEOTIDE SEQUENCE</scope>
    <source>
        <strain evidence="11">PQ17</strain>
    </source>
</reference>
<dbReference type="GO" id="GO:0000287">
    <property type="term" value="F:magnesium ion binding"/>
    <property type="evidence" value="ECO:0007669"/>
    <property type="project" value="TreeGrafter"/>
</dbReference>
<evidence type="ECO:0000313" key="12">
    <source>
        <dbReference type="Proteomes" id="UP000663859"/>
    </source>
</evidence>
<dbReference type="Gene3D" id="3.20.20.60">
    <property type="entry name" value="Phosphoenolpyruvate-binding domains"/>
    <property type="match status" value="1"/>
</dbReference>
<keyword evidence="5 7" id="KW-0808">Transferase</keyword>
<dbReference type="FunFam" id="3.20.20.60:FF:000003">
    <property type="entry name" value="3-methyl-2-oxobutanoate hydroxymethyltransferase"/>
    <property type="match status" value="1"/>
</dbReference>
<evidence type="ECO:0000256" key="1">
    <source>
        <dbReference type="ARBA" id="ARBA00005033"/>
    </source>
</evidence>
<name>A0A8J2BLV9_9BACT</name>
<comment type="cofactor">
    <cofactor evidence="7 10">
        <name>Mg(2+)</name>
        <dbReference type="ChEBI" id="CHEBI:18420"/>
    </cofactor>
    <text evidence="7 10">Binds 1 Mg(2+) ion per subunit.</text>
</comment>
<dbReference type="GO" id="GO:0003864">
    <property type="term" value="F:3-methyl-2-oxobutanoate hydroxymethyltransferase activity"/>
    <property type="evidence" value="ECO:0007669"/>
    <property type="project" value="UniProtKB-UniRule"/>
</dbReference>
<dbReference type="UniPathway" id="UPA00028">
    <property type="reaction ID" value="UER00003"/>
</dbReference>
<organism evidence="11 12">
    <name type="scientific">Candidatus Methylacidithermus pantelleriae</name>
    <dbReference type="NCBI Taxonomy" id="2744239"/>
    <lineage>
        <taxon>Bacteria</taxon>
        <taxon>Pseudomonadati</taxon>
        <taxon>Verrucomicrobiota</taxon>
        <taxon>Methylacidiphilae</taxon>
        <taxon>Methylacidiphilales</taxon>
        <taxon>Methylacidiphilaceae</taxon>
        <taxon>Candidatus Methylacidithermus</taxon>
    </lineage>
</organism>
<keyword evidence="7 10" id="KW-0460">Magnesium</keyword>
<feature type="binding site" evidence="7 10">
    <location>
        <position position="86"/>
    </location>
    <ligand>
        <name>Mg(2+)</name>
        <dbReference type="ChEBI" id="CHEBI:18420"/>
    </ligand>
</feature>
<dbReference type="EC" id="2.1.2.11" evidence="7"/>
<evidence type="ECO:0000256" key="3">
    <source>
        <dbReference type="ARBA" id="ARBA00011424"/>
    </source>
</evidence>
<feature type="binding site" evidence="7 9">
    <location>
        <position position="86"/>
    </location>
    <ligand>
        <name>3-methyl-2-oxobutanoate</name>
        <dbReference type="ChEBI" id="CHEBI:11851"/>
    </ligand>
</feature>
<comment type="similarity">
    <text evidence="2 7">Belongs to the PanB family.</text>
</comment>
<dbReference type="Proteomes" id="UP000663859">
    <property type="component" value="Unassembled WGS sequence"/>
</dbReference>
<comment type="function">
    <text evidence="6 7">Catalyzes the reversible reaction in which hydroxymethyl group from 5,10-methylenetetrahydrofolate is transferred onto alpha-ketoisovalerate to form ketopantoate.</text>
</comment>
<dbReference type="PANTHER" id="PTHR20881">
    <property type="entry name" value="3-METHYL-2-OXOBUTANOATE HYDROXYMETHYLTRANSFERASE"/>
    <property type="match status" value="1"/>
</dbReference>
<dbReference type="PANTHER" id="PTHR20881:SF0">
    <property type="entry name" value="3-METHYL-2-OXOBUTANOATE HYDROXYMETHYLTRANSFERASE"/>
    <property type="match status" value="1"/>
</dbReference>
<dbReference type="GO" id="GO:0005737">
    <property type="term" value="C:cytoplasm"/>
    <property type="evidence" value="ECO:0007669"/>
    <property type="project" value="UniProtKB-SubCell"/>
</dbReference>
<dbReference type="InterPro" id="IPR040442">
    <property type="entry name" value="Pyrv_kinase-like_dom_sf"/>
</dbReference>
<feature type="active site" description="Proton acceptor" evidence="7 8">
    <location>
        <position position="183"/>
    </location>
</feature>
<dbReference type="RefSeq" id="WP_174583202.1">
    <property type="nucleotide sequence ID" value="NZ_CAJNOB010000015.1"/>
</dbReference>
<dbReference type="NCBIfam" id="TIGR00222">
    <property type="entry name" value="panB"/>
    <property type="match status" value="1"/>
</dbReference>
<dbReference type="GO" id="GO:0015940">
    <property type="term" value="P:pantothenate biosynthetic process"/>
    <property type="evidence" value="ECO:0007669"/>
    <property type="project" value="UniProtKB-UniRule"/>
</dbReference>
<dbReference type="InterPro" id="IPR003700">
    <property type="entry name" value="Pantoate_hydroxy_MeTrfase"/>
</dbReference>
<evidence type="ECO:0000256" key="8">
    <source>
        <dbReference type="PIRSR" id="PIRSR000388-1"/>
    </source>
</evidence>
<dbReference type="CDD" id="cd06557">
    <property type="entry name" value="KPHMT-like"/>
    <property type="match status" value="1"/>
</dbReference>
<dbReference type="SUPFAM" id="SSF51621">
    <property type="entry name" value="Phosphoenolpyruvate/pyruvate domain"/>
    <property type="match status" value="1"/>
</dbReference>
<dbReference type="NCBIfam" id="NF001452">
    <property type="entry name" value="PRK00311.1"/>
    <property type="match status" value="1"/>
</dbReference>
<evidence type="ECO:0000256" key="5">
    <source>
        <dbReference type="ARBA" id="ARBA00022679"/>
    </source>
</evidence>
<keyword evidence="7 10" id="KW-0479">Metal-binding</keyword>
<comment type="caution">
    <text evidence="11">The sequence shown here is derived from an EMBL/GenBank/DDBJ whole genome shotgun (WGS) entry which is preliminary data.</text>
</comment>
<feature type="binding site" evidence="7 10">
    <location>
        <position position="47"/>
    </location>
    <ligand>
        <name>Mg(2+)</name>
        <dbReference type="ChEBI" id="CHEBI:18420"/>
    </ligand>
</feature>
<evidence type="ECO:0000256" key="10">
    <source>
        <dbReference type="PIRSR" id="PIRSR000388-3"/>
    </source>
</evidence>
<comment type="subcellular location">
    <subcellularLocation>
        <location evidence="7">Cytoplasm</location>
    </subcellularLocation>
</comment>
<comment type="catalytic activity">
    <reaction evidence="7">
        <text>(6R)-5,10-methylene-5,6,7,8-tetrahydrofolate + 3-methyl-2-oxobutanoate + H2O = 2-dehydropantoate + (6S)-5,6,7,8-tetrahydrofolate</text>
        <dbReference type="Rhea" id="RHEA:11824"/>
        <dbReference type="ChEBI" id="CHEBI:11561"/>
        <dbReference type="ChEBI" id="CHEBI:11851"/>
        <dbReference type="ChEBI" id="CHEBI:15377"/>
        <dbReference type="ChEBI" id="CHEBI:15636"/>
        <dbReference type="ChEBI" id="CHEBI:57453"/>
        <dbReference type="EC" id="2.1.2.11"/>
    </reaction>
</comment>
<feature type="binding site" evidence="7 9">
    <location>
        <position position="114"/>
    </location>
    <ligand>
        <name>3-methyl-2-oxobutanoate</name>
        <dbReference type="ChEBI" id="CHEBI:11851"/>
    </ligand>
</feature>
<comment type="subunit">
    <text evidence="3 7">Homodecamer; pentamer of dimers.</text>
</comment>
<protein>
    <recommendedName>
        <fullName evidence="7">3-methyl-2-oxobutanoate hydroxymethyltransferase</fullName>
        <ecNumber evidence="7">2.1.2.11</ecNumber>
    </recommendedName>
    <alternativeName>
        <fullName evidence="7">Ketopantoate hydroxymethyltransferase</fullName>
        <shortName evidence="7">KPHMT</shortName>
    </alternativeName>
</protein>
<evidence type="ECO:0000256" key="2">
    <source>
        <dbReference type="ARBA" id="ARBA00008676"/>
    </source>
</evidence>
<dbReference type="HAMAP" id="MF_00156">
    <property type="entry name" value="PanB"/>
    <property type="match status" value="1"/>
</dbReference>
<dbReference type="PIRSF" id="PIRSF000388">
    <property type="entry name" value="Pantoate_hydroxy_MeTrfase"/>
    <property type="match status" value="1"/>
</dbReference>
<sequence>MNSFKITPQWVRQAKQTGRRLAVLTAYDYPTARLLDEAGIPVILVGDSLGMVVLGFPDTTYVTLEHMIHHTAAVSRAVRRALLVADLPYGTYPNPREALTNTRKLLEAGAQAVKLEGGRTVKPQVEALVKEGISVMGHIGMLPQRIREEGGYRKKGKTPEEVDALQRDAEALVEAGVFSLVLESVVPEVAQKISRAVPIPTLGIGSGPNCDGQVRVLSDLLGLYPWFRPKFAQPYEHLAEAIRRAALTFQEEVEKGGPS</sequence>
<proteinExistence type="inferred from homology"/>
<dbReference type="InterPro" id="IPR015813">
    <property type="entry name" value="Pyrv/PenolPyrv_kinase-like_dom"/>
</dbReference>
<dbReference type="EMBL" id="CAJNOB010000015">
    <property type="protein sequence ID" value="CAF0697536.1"/>
    <property type="molecule type" value="Genomic_DNA"/>
</dbReference>
<accession>A0A8J2BLV9</accession>
<keyword evidence="12" id="KW-1185">Reference proteome</keyword>
<evidence type="ECO:0000256" key="6">
    <source>
        <dbReference type="ARBA" id="ARBA00056497"/>
    </source>
</evidence>
<evidence type="ECO:0000256" key="9">
    <source>
        <dbReference type="PIRSR" id="PIRSR000388-2"/>
    </source>
</evidence>
<evidence type="ECO:0000313" key="11">
    <source>
        <dbReference type="EMBL" id="CAF0697536.1"/>
    </source>
</evidence>
<comment type="pathway">
    <text evidence="1 7">Cofactor biosynthesis; (R)-pantothenate biosynthesis; (R)-pantoate from 3-methyl-2-oxobutanoate: step 1/2.</text>
</comment>
<evidence type="ECO:0000256" key="4">
    <source>
        <dbReference type="ARBA" id="ARBA00022655"/>
    </source>
</evidence>
<feature type="binding site" evidence="7 9">
    <location>
        <begin position="47"/>
        <end position="48"/>
    </location>
    <ligand>
        <name>3-methyl-2-oxobutanoate</name>
        <dbReference type="ChEBI" id="CHEBI:11851"/>
    </ligand>
</feature>
<keyword evidence="7" id="KW-0963">Cytoplasm</keyword>
<evidence type="ECO:0000256" key="7">
    <source>
        <dbReference type="HAMAP-Rule" id="MF_00156"/>
    </source>
</evidence>
<dbReference type="AlphaFoldDB" id="A0A8J2BLV9"/>
<keyword evidence="4 7" id="KW-0566">Pantothenate biosynthesis</keyword>
<feature type="binding site" evidence="7 10">
    <location>
        <position position="116"/>
    </location>
    <ligand>
        <name>Mg(2+)</name>
        <dbReference type="ChEBI" id="CHEBI:18420"/>
    </ligand>
</feature>
<dbReference type="Pfam" id="PF02548">
    <property type="entry name" value="Pantoate_transf"/>
    <property type="match status" value="1"/>
</dbReference>